<dbReference type="InterPro" id="IPR034079">
    <property type="entry name" value="R3H_KhpB"/>
</dbReference>
<dbReference type="InterPro" id="IPR036867">
    <property type="entry name" value="R3H_dom_sf"/>
</dbReference>
<organism evidence="2 3">
    <name type="scientific">Candidatus Staskawiczbacteria bacterium RIFCSPLOWO2_12_FULL_37_15</name>
    <dbReference type="NCBI Taxonomy" id="1802218"/>
    <lineage>
        <taxon>Bacteria</taxon>
        <taxon>Candidatus Staskawicziibacteriota</taxon>
    </lineage>
</organism>
<reference evidence="2 3" key="1">
    <citation type="journal article" date="2016" name="Nat. Commun.">
        <title>Thousands of microbial genomes shed light on interconnected biogeochemical processes in an aquifer system.</title>
        <authorList>
            <person name="Anantharaman K."/>
            <person name="Brown C.T."/>
            <person name="Hug L.A."/>
            <person name="Sharon I."/>
            <person name="Castelle C.J."/>
            <person name="Probst A.J."/>
            <person name="Thomas B.C."/>
            <person name="Singh A."/>
            <person name="Wilkins M.J."/>
            <person name="Karaoz U."/>
            <person name="Brodie E.L."/>
            <person name="Williams K.H."/>
            <person name="Hubbard S.S."/>
            <person name="Banfield J.F."/>
        </authorList>
    </citation>
    <scope>NUCLEOTIDE SEQUENCE [LARGE SCALE GENOMIC DNA]</scope>
</reference>
<comment type="caution">
    <text evidence="2">The sequence shown here is derived from an EMBL/GenBank/DDBJ whole genome shotgun (WGS) entry which is preliminary data.</text>
</comment>
<dbReference type="PANTHER" id="PTHR35800:SF1">
    <property type="entry name" value="RNA-BINDING PROTEIN KHPB"/>
    <property type="match status" value="1"/>
</dbReference>
<dbReference type="SMART" id="SM00393">
    <property type="entry name" value="R3H"/>
    <property type="match status" value="1"/>
</dbReference>
<dbReference type="Gene3D" id="3.30.1370.50">
    <property type="entry name" value="R3H-like domain"/>
    <property type="match status" value="1"/>
</dbReference>
<dbReference type="CDD" id="cd02644">
    <property type="entry name" value="R3H_jag"/>
    <property type="match status" value="1"/>
</dbReference>
<dbReference type="PANTHER" id="PTHR35800">
    <property type="entry name" value="PROTEIN JAG"/>
    <property type="match status" value="1"/>
</dbReference>
<dbReference type="SUPFAM" id="SSF82708">
    <property type="entry name" value="R3H domain"/>
    <property type="match status" value="1"/>
</dbReference>
<accession>A0A1G2IM70</accession>
<name>A0A1G2IM70_9BACT</name>
<dbReference type="AlphaFoldDB" id="A0A1G2IM70"/>
<gene>
    <name evidence="2" type="ORF">A3G45_02255</name>
</gene>
<dbReference type="EMBL" id="MHPE01000040">
    <property type="protein sequence ID" value="OGZ75979.1"/>
    <property type="molecule type" value="Genomic_DNA"/>
</dbReference>
<dbReference type="Pfam" id="PF01424">
    <property type="entry name" value="R3H"/>
    <property type="match status" value="1"/>
</dbReference>
<evidence type="ECO:0000259" key="1">
    <source>
        <dbReference type="PROSITE" id="PS51061"/>
    </source>
</evidence>
<evidence type="ECO:0000313" key="3">
    <source>
        <dbReference type="Proteomes" id="UP000178632"/>
    </source>
</evidence>
<dbReference type="InterPro" id="IPR001374">
    <property type="entry name" value="R3H_dom"/>
</dbReference>
<dbReference type="GO" id="GO:0003723">
    <property type="term" value="F:RNA binding"/>
    <property type="evidence" value="ECO:0007669"/>
    <property type="project" value="InterPro"/>
</dbReference>
<dbReference type="InterPro" id="IPR039247">
    <property type="entry name" value="KhpB"/>
</dbReference>
<protein>
    <recommendedName>
        <fullName evidence="1">R3H domain-containing protein</fullName>
    </recommendedName>
</protein>
<proteinExistence type="predicted"/>
<dbReference type="Proteomes" id="UP000178632">
    <property type="component" value="Unassembled WGS sequence"/>
</dbReference>
<dbReference type="PROSITE" id="PS51061">
    <property type="entry name" value="R3H"/>
    <property type="match status" value="1"/>
</dbReference>
<evidence type="ECO:0000313" key="2">
    <source>
        <dbReference type="EMBL" id="OGZ75979.1"/>
    </source>
</evidence>
<feature type="domain" description="R3H" evidence="1">
    <location>
        <begin position="6"/>
        <end position="72"/>
    </location>
</feature>
<sequence>MNDYKKSRATYLIDVAKQTVTRVRNTQKAEALFPMSAYERRIVHMELAAYPDIATESVGAEPQRRVVIKPYP</sequence>